<dbReference type="AlphaFoldDB" id="A0A2N7PQE0"/>
<dbReference type="PANTHER" id="PTHR35330">
    <property type="entry name" value="SIROHEME BIOSYNTHESIS PROTEIN MET8"/>
    <property type="match status" value="1"/>
</dbReference>
<dbReference type="Pfam" id="PF14824">
    <property type="entry name" value="Sirohm_synth_M"/>
    <property type="match status" value="1"/>
</dbReference>
<dbReference type="GO" id="GO:0043115">
    <property type="term" value="F:precorrin-2 dehydrogenase activity"/>
    <property type="evidence" value="ECO:0007669"/>
    <property type="project" value="UniProtKB-EC"/>
</dbReference>
<comment type="pathway">
    <text evidence="1">Porphyrin-containing compound metabolism; siroheme biosynthesis; sirohydrochlorin from precorrin-2: step 1/1.</text>
</comment>
<keyword evidence="5" id="KW-0627">Porphyrin biosynthesis</keyword>
<dbReference type="GO" id="GO:0004325">
    <property type="term" value="F:ferrochelatase activity"/>
    <property type="evidence" value="ECO:0007669"/>
    <property type="project" value="InterPro"/>
</dbReference>
<name>A0A2N7PQE0_9BACT</name>
<evidence type="ECO:0000256" key="2">
    <source>
        <dbReference type="ARBA" id="ARBA00012400"/>
    </source>
</evidence>
<comment type="catalytic activity">
    <reaction evidence="6">
        <text>precorrin-2 + NAD(+) = sirohydrochlorin + NADH + 2 H(+)</text>
        <dbReference type="Rhea" id="RHEA:15613"/>
        <dbReference type="ChEBI" id="CHEBI:15378"/>
        <dbReference type="ChEBI" id="CHEBI:57540"/>
        <dbReference type="ChEBI" id="CHEBI:57945"/>
        <dbReference type="ChEBI" id="CHEBI:58351"/>
        <dbReference type="ChEBI" id="CHEBI:58827"/>
        <dbReference type="EC" id="1.3.1.76"/>
    </reaction>
</comment>
<dbReference type="EC" id="1.3.1.76" evidence="2"/>
<evidence type="ECO:0000256" key="5">
    <source>
        <dbReference type="ARBA" id="ARBA00023244"/>
    </source>
</evidence>
<evidence type="ECO:0000313" key="8">
    <source>
        <dbReference type="EMBL" id="PMP69159.1"/>
    </source>
</evidence>
<dbReference type="NCBIfam" id="TIGR01470">
    <property type="entry name" value="cysG_Nterm"/>
    <property type="match status" value="1"/>
</dbReference>
<dbReference type="InterPro" id="IPR042518">
    <property type="entry name" value="SirC_C"/>
</dbReference>
<protein>
    <recommendedName>
        <fullName evidence="2">precorrin-2 dehydrogenase</fullName>
        <ecNumber evidence="2">1.3.1.76</ecNumber>
    </recommendedName>
</protein>
<sequence>MIDQFFPVFLNLKDKLCIVIGGGKVAERKVENLLKVKAKVKVISPDLTPVLKKLTEEGKIEWEKRTYKKGDLDSAWLVIAATNDPEVQKEISQEAEEKHIFCNVVDVPELCSFIVPSIIRRGFLTIAISTSGVSPAVARRIRETLEEIIGEEYILFLELMKSLRKQIMELNLPAEEKEKKLQKFALAPITRYIKYGDLKLLKVLIEKEGLTFPSYLFEKQFPNIFSRESEK</sequence>
<evidence type="ECO:0000259" key="7">
    <source>
        <dbReference type="Pfam" id="PF14824"/>
    </source>
</evidence>
<evidence type="ECO:0000256" key="6">
    <source>
        <dbReference type="ARBA" id="ARBA00047561"/>
    </source>
</evidence>
<keyword evidence="4" id="KW-0520">NAD</keyword>
<evidence type="ECO:0000256" key="4">
    <source>
        <dbReference type="ARBA" id="ARBA00023027"/>
    </source>
</evidence>
<dbReference type="Proteomes" id="UP000235460">
    <property type="component" value="Unassembled WGS sequence"/>
</dbReference>
<dbReference type="PANTHER" id="PTHR35330:SF1">
    <property type="entry name" value="SIROHEME BIOSYNTHESIS PROTEIN MET8"/>
    <property type="match status" value="1"/>
</dbReference>
<dbReference type="InterPro" id="IPR036291">
    <property type="entry name" value="NAD(P)-bd_dom_sf"/>
</dbReference>
<comment type="caution">
    <text evidence="8">The sequence shown here is derived from an EMBL/GenBank/DDBJ whole genome shotgun (WGS) entry which is preliminary data.</text>
</comment>
<organism evidence="8 9">
    <name type="scientific">Thermodesulfobacterium geofontis</name>
    <dbReference type="NCBI Taxonomy" id="1295609"/>
    <lineage>
        <taxon>Bacteria</taxon>
        <taxon>Pseudomonadati</taxon>
        <taxon>Thermodesulfobacteriota</taxon>
        <taxon>Thermodesulfobacteria</taxon>
        <taxon>Thermodesulfobacteriales</taxon>
        <taxon>Thermodesulfobacteriaceae</taxon>
        <taxon>Thermodesulfobacterium</taxon>
    </lineage>
</organism>
<dbReference type="Gene3D" id="3.40.50.720">
    <property type="entry name" value="NAD(P)-binding Rossmann-like Domain"/>
    <property type="match status" value="1"/>
</dbReference>
<dbReference type="SUPFAM" id="SSF75615">
    <property type="entry name" value="Siroheme synthase middle domains-like"/>
    <property type="match status" value="1"/>
</dbReference>
<feature type="domain" description="Siroheme synthase central" evidence="7">
    <location>
        <begin position="121"/>
        <end position="147"/>
    </location>
</feature>
<dbReference type="InterPro" id="IPR006367">
    <property type="entry name" value="Sirohaem_synthase_N"/>
</dbReference>
<dbReference type="UniPathway" id="UPA00262">
    <property type="reaction ID" value="UER00222"/>
</dbReference>
<keyword evidence="3" id="KW-0560">Oxidoreductase</keyword>
<dbReference type="Pfam" id="PF13241">
    <property type="entry name" value="NAD_binding_7"/>
    <property type="match status" value="1"/>
</dbReference>
<gene>
    <name evidence="8" type="ORF">C0190_00285</name>
</gene>
<accession>A0A2N7PQE0</accession>
<evidence type="ECO:0000256" key="3">
    <source>
        <dbReference type="ARBA" id="ARBA00023002"/>
    </source>
</evidence>
<evidence type="ECO:0000256" key="1">
    <source>
        <dbReference type="ARBA" id="ARBA00005010"/>
    </source>
</evidence>
<evidence type="ECO:0000313" key="9">
    <source>
        <dbReference type="Proteomes" id="UP000235460"/>
    </source>
</evidence>
<dbReference type="Gene3D" id="1.10.8.610">
    <property type="entry name" value="SirC, precorrin-2 dehydrogenase, C-terminal helical domain-like"/>
    <property type="match status" value="1"/>
</dbReference>
<dbReference type="EMBL" id="PNIK01000004">
    <property type="protein sequence ID" value="PMP69159.1"/>
    <property type="molecule type" value="Genomic_DNA"/>
</dbReference>
<proteinExistence type="predicted"/>
<dbReference type="SUPFAM" id="SSF51735">
    <property type="entry name" value="NAD(P)-binding Rossmann-fold domains"/>
    <property type="match status" value="1"/>
</dbReference>
<dbReference type="InterPro" id="IPR028161">
    <property type="entry name" value="Met8-like"/>
</dbReference>
<dbReference type="GO" id="GO:0019354">
    <property type="term" value="P:siroheme biosynthetic process"/>
    <property type="evidence" value="ECO:0007669"/>
    <property type="project" value="UniProtKB-UniPathway"/>
</dbReference>
<dbReference type="InterPro" id="IPR028281">
    <property type="entry name" value="Sirohaem_synthase_central"/>
</dbReference>
<reference evidence="8 9" key="1">
    <citation type="submission" date="2018-01" db="EMBL/GenBank/DDBJ databases">
        <title>Metagenomic assembled genomes from two thermal pools in the Uzon Caldera, Kamchatka, Russia.</title>
        <authorList>
            <person name="Wilkins L."/>
            <person name="Ettinger C."/>
        </authorList>
    </citation>
    <scope>NUCLEOTIDE SEQUENCE [LARGE SCALE GENOMIC DNA]</scope>
    <source>
        <strain evidence="8">ZAV-08</strain>
    </source>
</reference>